<dbReference type="AlphaFoldDB" id="A0A9Q7SHM0"/>
<evidence type="ECO:0008006" key="4">
    <source>
        <dbReference type="Google" id="ProtNLM"/>
    </source>
</evidence>
<reference evidence="2 3" key="1">
    <citation type="submission" date="2016-11" db="EMBL/GenBank/DDBJ databases">
        <authorList>
            <consortium name="Pathogen Informatics"/>
        </authorList>
    </citation>
    <scope>NUCLEOTIDE SEQUENCE [LARGE SCALE GENOMIC DNA]</scope>
    <source>
        <strain evidence="2 3">968</strain>
    </source>
</reference>
<feature type="transmembrane region" description="Helical" evidence="1">
    <location>
        <begin position="265"/>
        <end position="283"/>
    </location>
</feature>
<feature type="transmembrane region" description="Helical" evidence="1">
    <location>
        <begin position="239"/>
        <end position="256"/>
    </location>
</feature>
<keyword evidence="1" id="KW-0472">Membrane</keyword>
<dbReference type="EMBL" id="FSFA01000006">
    <property type="protein sequence ID" value="SHX91020.1"/>
    <property type="molecule type" value="Genomic_DNA"/>
</dbReference>
<evidence type="ECO:0000313" key="2">
    <source>
        <dbReference type="EMBL" id="SHX91020.1"/>
    </source>
</evidence>
<feature type="transmembrane region" description="Helical" evidence="1">
    <location>
        <begin position="289"/>
        <end position="308"/>
    </location>
</feature>
<feature type="transmembrane region" description="Helical" evidence="1">
    <location>
        <begin position="12"/>
        <end position="32"/>
    </location>
</feature>
<feature type="transmembrane region" description="Helical" evidence="1">
    <location>
        <begin position="75"/>
        <end position="94"/>
    </location>
</feature>
<gene>
    <name evidence="2" type="ORF">SAMEA2275694_04192</name>
</gene>
<keyword evidence="1" id="KW-1133">Transmembrane helix</keyword>
<accession>A0A9Q7SHM0</accession>
<name>A0A9Q7SHM0_9MYCO</name>
<keyword evidence="1" id="KW-0812">Transmembrane</keyword>
<evidence type="ECO:0000256" key="1">
    <source>
        <dbReference type="SAM" id="Phobius"/>
    </source>
</evidence>
<sequence length="399" mass="42989">MGMGNPTVRMHPAGTVIASVLLAMFSALLGVWMAGLYDVLRIGALDTELANRFGYIGEITDSTEDPLLQGISREAMVTIFLVAIIGWPITYAWLVVARRQIGDPNAIEGAFAAALLGAAFGFLWLSMDWAAPRPGHWALWNSSFDTAISGSPSPWPGSRCRSYLPGWHIQATRRPARRNHPMAMSSPGAGDAATNPADARAMFVSGCVIVLLSGGYAAFRMSMVVSDRSFPGSWVGVELSIAFMVGFLGTGCTIIADRVEHDRSLLPAFASLCLGAAAGVLLADFVFGVPLYLAGALVIVGLGLGVIYRLRRRRIARLLVHGYQTDAVVVQLRESGADGDSFYEEARYTVSFVGEDGEPRTVTGRAMFPTGCLPKIGEIVTIWTDPQRPARHVLRRRNS</sequence>
<evidence type="ECO:0000313" key="3">
    <source>
        <dbReference type="Proteomes" id="UP000185183"/>
    </source>
</evidence>
<comment type="caution">
    <text evidence="2">The sequence shown here is derived from an EMBL/GenBank/DDBJ whole genome shotgun (WGS) entry which is preliminary data.</text>
</comment>
<proteinExistence type="predicted"/>
<dbReference type="Proteomes" id="UP000185183">
    <property type="component" value="Unassembled WGS sequence"/>
</dbReference>
<protein>
    <recommendedName>
        <fullName evidence="4">DUF3592 domain-containing protein</fullName>
    </recommendedName>
</protein>
<organism evidence="2 3">
    <name type="scientific">Mycobacteroides abscessus subsp. bolletii</name>
    <dbReference type="NCBI Taxonomy" id="319705"/>
    <lineage>
        <taxon>Bacteria</taxon>
        <taxon>Bacillati</taxon>
        <taxon>Actinomycetota</taxon>
        <taxon>Actinomycetes</taxon>
        <taxon>Mycobacteriales</taxon>
        <taxon>Mycobacteriaceae</taxon>
        <taxon>Mycobacteroides</taxon>
        <taxon>Mycobacteroides abscessus</taxon>
    </lineage>
</organism>
<feature type="transmembrane region" description="Helical" evidence="1">
    <location>
        <begin position="201"/>
        <end position="219"/>
    </location>
</feature>